<keyword evidence="6" id="KW-0524">Neurogenesis</keyword>
<feature type="coiled-coil region" evidence="16">
    <location>
        <begin position="913"/>
        <end position="979"/>
    </location>
</feature>
<evidence type="ECO:0000256" key="14">
    <source>
        <dbReference type="ARBA" id="ARBA00077125"/>
    </source>
</evidence>
<organism evidence="20 21">
    <name type="scientific">Electrophorus voltai</name>
    <dbReference type="NCBI Taxonomy" id="2609070"/>
    <lineage>
        <taxon>Eukaryota</taxon>
        <taxon>Metazoa</taxon>
        <taxon>Chordata</taxon>
        <taxon>Craniata</taxon>
        <taxon>Vertebrata</taxon>
        <taxon>Euteleostomi</taxon>
        <taxon>Actinopterygii</taxon>
        <taxon>Neopterygii</taxon>
        <taxon>Teleostei</taxon>
        <taxon>Ostariophysi</taxon>
        <taxon>Gymnotiformes</taxon>
        <taxon>Gymnotoidei</taxon>
        <taxon>Gymnotidae</taxon>
        <taxon>Electrophorus</taxon>
    </lineage>
</organism>
<dbReference type="GO" id="GO:0007015">
    <property type="term" value="P:actin filament organization"/>
    <property type="evidence" value="ECO:0007669"/>
    <property type="project" value="TreeGrafter"/>
</dbReference>
<feature type="compositionally biased region" description="Basic and acidic residues" evidence="17">
    <location>
        <begin position="125"/>
        <end position="135"/>
    </location>
</feature>
<feature type="region of interest" description="Disordered" evidence="17">
    <location>
        <begin position="1081"/>
        <end position="1273"/>
    </location>
</feature>
<feature type="compositionally biased region" description="Polar residues" evidence="17">
    <location>
        <begin position="274"/>
        <end position="288"/>
    </location>
</feature>
<evidence type="ECO:0000256" key="5">
    <source>
        <dbReference type="ARBA" id="ARBA00022782"/>
    </source>
</evidence>
<dbReference type="GO" id="GO:0019722">
    <property type="term" value="P:calcium-mediated signaling"/>
    <property type="evidence" value="ECO:0007669"/>
    <property type="project" value="TreeGrafter"/>
</dbReference>
<sequence>MISAESKGERTLRSASPHRNAYKSDFHAIKCSFDGTKPNSASRSCANGASDPREDTRGRPFGNRVNKIKNIFLQLDGQQQQESPDAKPALKTDASQVCSLPKFPAGTHKSSVSSPTGLEPPSLERAPKGDDAEIDKAALAEKFSVTRKLFERGIKEQPAAEWPPPSRAPGRGPQGSLSEEKRGRRSVATPENSNHSVGKADGRSTSLDRGLQEWGQGEEDSKPGSKLSLNAGPMSRRLEHLLTDSDVASSETAEKLCSPVERSPPPAPGRRSTPKPTSPFNDHSQTPAVPSDDCKSVNSPQNSATPGNDVTFESDSLVSPVSHKPLAPTARTCDEPPSLCDPFRRSSSSSAVVKPRPRGEEHDPAGPPPKDQKAFVGSFYNRVKGPDVSKSEPGADRLPSTDRPLLESPVSPDPARAGVVRAELVVVQNESSESDEDRVEEDIFEEAILEKEASADTTRGAESISPSVPTPQDALEKGAEVREEHVGGPRAEPLEEDSTGQYNEEEESEQEVGDESGEESPTFYSFENAAFVDDRDTESTRDKSEEEEEDDDGDNDEDDEEYDEVPGLSEDEELSPRRKIRFSTAPIRVFSTYSNEDYDRHNDEVDPVAASAEYELEKRVEKMDVFPVEMAKGDNGLGISIIGMGVGADQGLEKLGIFVKTITEGGAAERDGRIQVNDQIVEVDGISLVGVTQLFAATVLKNTKGTVRFLIGREKPGTQSEVARLISETLEQERHQRQHGSEDPYEQSTEEVSEQPPPSLGSAWSGSCVGAQAHTSKTRETPVAPPGQLPTGVVTVCLFQDERYEEDEEEEEGIVSSSFGKRAEQLYDLPESEGMFLPSNMDTVQLSFRFKELQKKHSIAETELEQLREKLREAEKQQTTWMEKEVQLEKSMDENSQRILYMEKSWLETQALCKALNEELADTQCQHEAMDRKYTKAKKLLKDYQQKEVEFTKREEELKKALEEKDAWYQEQLENLQQRVAVLESCGRPLVSAIESRSDADTTLDNKSSDFLGKQARTEKRRRNVPSQTSLLLCFEIYQDQRMAHRFIGHVVVVIIQCTILFSEADLRDAVPETELLDSSAHRAKGQLAQKARRQRPSRNKLREGVGSPSSPPQFEEESSSSLEIPPHRRRSFQESLSLPVSYPENGQTAEPSPGQAVGGSKNTELSAIPTLSPPADSAEIPVFSPPKDSSPSGFLRNVKKRESKGKSKEVKDESGDGAAKSKRRFPDFGGLRKSGGKGKKHDKESKRSSLDSSRGSAELLDERGADVSPAESLTSIPTCMPFSWFGDKEKEREPCASSSSLTNTAAHPEPSDQRDCKNKVCAAVRPTQVPLANHGLGDCRLAQKNLSWSSLFSPSLDLSWSILDDVSPASPRSELAGLVAEPSLSGRAHTLTFSSSETLDDEPCAAGKDYQWQTRPVSEWTTQQVCHWLMGMNMDQYTAEFTAKGVDGQQLMNLDSDRLKGLGVASQSDRAMIKKKLKDMKKAQEKLEKQREKREKEARRSGRLPANSDSVC</sequence>
<evidence type="ECO:0000256" key="1">
    <source>
        <dbReference type="ARBA" id="ARBA00004245"/>
    </source>
</evidence>
<feature type="compositionally biased region" description="Acidic residues" evidence="17">
    <location>
        <begin position="432"/>
        <end position="447"/>
    </location>
</feature>
<evidence type="ECO:0000259" key="18">
    <source>
        <dbReference type="PROSITE" id="PS50105"/>
    </source>
</evidence>
<dbReference type="PROSITE" id="PS50105">
    <property type="entry name" value="SAM_DOMAIN"/>
    <property type="match status" value="1"/>
</dbReference>
<feature type="region of interest" description="Disordered" evidence="17">
    <location>
        <begin position="33"/>
        <end position="135"/>
    </location>
</feature>
<feature type="compositionally biased region" description="Basic and acidic residues" evidence="17">
    <location>
        <begin position="532"/>
        <end position="544"/>
    </location>
</feature>
<evidence type="ECO:0000313" key="21">
    <source>
        <dbReference type="Proteomes" id="UP001239994"/>
    </source>
</evidence>
<dbReference type="Proteomes" id="UP001239994">
    <property type="component" value="Unassembled WGS sequence"/>
</dbReference>
<keyword evidence="4" id="KW-0597">Phosphoprotein</keyword>
<dbReference type="CDD" id="cd06790">
    <property type="entry name" value="PDZ_neurabin-like"/>
    <property type="match status" value="1"/>
</dbReference>
<feature type="domain" description="SAM" evidence="18">
    <location>
        <begin position="1421"/>
        <end position="1484"/>
    </location>
</feature>
<dbReference type="FunFam" id="2.30.42.10:FF:000010">
    <property type="entry name" value="Neurabin-1 isoform 1"/>
    <property type="match status" value="1"/>
</dbReference>
<feature type="compositionally biased region" description="Basic and acidic residues" evidence="17">
    <location>
        <begin position="384"/>
        <end position="395"/>
    </location>
</feature>
<dbReference type="Pfam" id="PF17817">
    <property type="entry name" value="PDZ_5"/>
    <property type="match status" value="1"/>
</dbReference>
<feature type="region of interest" description="Disordered" evidence="17">
    <location>
        <begin position="1477"/>
        <end position="1513"/>
    </location>
</feature>
<keyword evidence="3" id="KW-0963">Cytoplasm</keyword>
<feature type="compositionally biased region" description="Basic and acidic residues" evidence="17">
    <location>
        <begin position="474"/>
        <end position="487"/>
    </location>
</feature>
<dbReference type="Pfam" id="PF00595">
    <property type="entry name" value="PDZ"/>
    <property type="match status" value="1"/>
</dbReference>
<dbReference type="InterPro" id="IPR036034">
    <property type="entry name" value="PDZ_sf"/>
</dbReference>
<evidence type="ECO:0000256" key="10">
    <source>
        <dbReference type="ARBA" id="ARBA00023212"/>
    </source>
</evidence>
<dbReference type="SMART" id="SM00228">
    <property type="entry name" value="PDZ"/>
    <property type="match status" value="1"/>
</dbReference>
<dbReference type="GO" id="GO:0015629">
    <property type="term" value="C:actin cytoskeleton"/>
    <property type="evidence" value="ECO:0007669"/>
    <property type="project" value="TreeGrafter"/>
</dbReference>
<keyword evidence="9" id="KW-0009">Actin-binding</keyword>
<dbReference type="FunFam" id="1.10.150.50:FF:000008">
    <property type="entry name" value="Neurabin-1 isoform 1-like protein"/>
    <property type="match status" value="1"/>
</dbReference>
<protein>
    <recommendedName>
        <fullName evidence="12">Neurabin-1</fullName>
    </recommendedName>
    <alternativeName>
        <fullName evidence="14">Neurabin-I</fullName>
    </alternativeName>
    <alternativeName>
        <fullName evidence="13">Neural tissue-specific F-actin-binding protein I</fullName>
    </alternativeName>
    <alternativeName>
        <fullName evidence="15">Protein phosphatase 1 regulatory subunit 9A</fullName>
    </alternativeName>
</protein>
<feature type="compositionally biased region" description="Acidic residues" evidence="17">
    <location>
        <begin position="545"/>
        <end position="573"/>
    </location>
</feature>
<accession>A0AAD9DQY3</accession>
<feature type="region of interest" description="Disordered" evidence="17">
    <location>
        <begin position="730"/>
        <end position="789"/>
    </location>
</feature>
<evidence type="ECO:0000256" key="17">
    <source>
        <dbReference type="SAM" id="MobiDB-lite"/>
    </source>
</evidence>
<evidence type="ECO:0000259" key="19">
    <source>
        <dbReference type="PROSITE" id="PS50106"/>
    </source>
</evidence>
<evidence type="ECO:0000256" key="4">
    <source>
        <dbReference type="ARBA" id="ARBA00022553"/>
    </source>
</evidence>
<feature type="region of interest" description="Disordered" evidence="17">
    <location>
        <begin position="150"/>
        <end position="579"/>
    </location>
</feature>
<keyword evidence="5" id="KW-0221">Differentiation</keyword>
<dbReference type="Gene3D" id="1.10.150.50">
    <property type="entry name" value="Transcription Factor, Ets-1"/>
    <property type="match status" value="1"/>
</dbReference>
<dbReference type="PROSITE" id="PS50106">
    <property type="entry name" value="PDZ"/>
    <property type="match status" value="1"/>
</dbReference>
<evidence type="ECO:0000313" key="20">
    <source>
        <dbReference type="EMBL" id="KAK1789454.1"/>
    </source>
</evidence>
<dbReference type="EMBL" id="JAROKS010000022">
    <property type="protein sequence ID" value="KAK1789454.1"/>
    <property type="molecule type" value="Genomic_DNA"/>
</dbReference>
<dbReference type="PANTHER" id="PTHR16154">
    <property type="entry name" value="NEURABIN"/>
    <property type="match status" value="1"/>
</dbReference>
<feature type="compositionally biased region" description="Polar residues" evidence="17">
    <location>
        <begin position="1134"/>
        <end position="1151"/>
    </location>
</feature>
<comment type="subcellular location">
    <subcellularLocation>
        <location evidence="1">Cytoplasm</location>
        <location evidence="1">Cytoskeleton</location>
    </subcellularLocation>
    <subcellularLocation>
        <location evidence="11">Synapse</location>
    </subcellularLocation>
</comment>
<proteinExistence type="predicted"/>
<feature type="region of interest" description="Disordered" evidence="17">
    <location>
        <begin position="1"/>
        <end position="21"/>
    </location>
</feature>
<dbReference type="SUPFAM" id="SSF47769">
    <property type="entry name" value="SAM/Pointed domain"/>
    <property type="match status" value="1"/>
</dbReference>
<dbReference type="InterPro" id="IPR043446">
    <property type="entry name" value="Neurabin-like"/>
</dbReference>
<evidence type="ECO:0000256" key="15">
    <source>
        <dbReference type="ARBA" id="ARBA00082439"/>
    </source>
</evidence>
<comment type="caution">
    <text evidence="20">The sequence shown here is derived from an EMBL/GenBank/DDBJ whole genome shotgun (WGS) entry which is preliminary data.</text>
</comment>
<keyword evidence="8 16" id="KW-0175">Coiled coil</keyword>
<dbReference type="InterPro" id="IPR013761">
    <property type="entry name" value="SAM/pointed_sf"/>
</dbReference>
<dbReference type="GO" id="GO:0030425">
    <property type="term" value="C:dendrite"/>
    <property type="evidence" value="ECO:0007669"/>
    <property type="project" value="TreeGrafter"/>
</dbReference>
<dbReference type="GO" id="GO:0031175">
    <property type="term" value="P:neuron projection development"/>
    <property type="evidence" value="ECO:0007669"/>
    <property type="project" value="TreeGrafter"/>
</dbReference>
<dbReference type="InterPro" id="IPR040645">
    <property type="entry name" value="Neurabin-1/2_PDZ"/>
</dbReference>
<dbReference type="CDD" id="cd09512">
    <property type="entry name" value="SAM_Neurabin-like"/>
    <property type="match status" value="1"/>
</dbReference>
<feature type="compositionally biased region" description="Basic and acidic residues" evidence="17">
    <location>
        <begin position="1"/>
        <end position="12"/>
    </location>
</feature>
<evidence type="ECO:0000256" key="9">
    <source>
        <dbReference type="ARBA" id="ARBA00023203"/>
    </source>
</evidence>
<dbReference type="GO" id="GO:0014069">
    <property type="term" value="C:postsynaptic density"/>
    <property type="evidence" value="ECO:0007669"/>
    <property type="project" value="TreeGrafter"/>
</dbReference>
<feature type="compositionally biased region" description="Acidic residues" evidence="17">
    <location>
        <begin position="743"/>
        <end position="753"/>
    </location>
</feature>
<dbReference type="GO" id="GO:0051015">
    <property type="term" value="F:actin filament binding"/>
    <property type="evidence" value="ECO:0007669"/>
    <property type="project" value="TreeGrafter"/>
</dbReference>
<feature type="coiled-coil region" evidence="16">
    <location>
        <begin position="850"/>
        <end position="884"/>
    </location>
</feature>
<keyword evidence="7" id="KW-0770">Synapse</keyword>
<evidence type="ECO:0000256" key="12">
    <source>
        <dbReference type="ARBA" id="ARBA00067399"/>
    </source>
</evidence>
<feature type="compositionally biased region" description="Basic and acidic residues" evidence="17">
    <location>
        <begin position="1481"/>
        <end position="1501"/>
    </location>
</feature>
<dbReference type="GO" id="GO:0005737">
    <property type="term" value="C:cytoplasm"/>
    <property type="evidence" value="ECO:0007669"/>
    <property type="project" value="TreeGrafter"/>
</dbReference>
<feature type="compositionally biased region" description="Polar residues" evidence="17">
    <location>
        <begin position="296"/>
        <end position="319"/>
    </location>
</feature>
<dbReference type="SUPFAM" id="SSF50156">
    <property type="entry name" value="PDZ domain-like"/>
    <property type="match status" value="1"/>
</dbReference>
<evidence type="ECO:0000256" key="16">
    <source>
        <dbReference type="SAM" id="Coils"/>
    </source>
</evidence>
<evidence type="ECO:0000256" key="11">
    <source>
        <dbReference type="ARBA" id="ARBA00034103"/>
    </source>
</evidence>
<dbReference type="InterPro" id="IPR001660">
    <property type="entry name" value="SAM"/>
</dbReference>
<evidence type="ECO:0000256" key="13">
    <source>
        <dbReference type="ARBA" id="ARBA00076637"/>
    </source>
</evidence>
<evidence type="ECO:0000256" key="2">
    <source>
        <dbReference type="ARBA" id="ARBA00022473"/>
    </source>
</evidence>
<evidence type="ECO:0000256" key="3">
    <source>
        <dbReference type="ARBA" id="ARBA00022490"/>
    </source>
</evidence>
<evidence type="ECO:0000256" key="8">
    <source>
        <dbReference type="ARBA" id="ARBA00023054"/>
    </source>
</evidence>
<evidence type="ECO:0000256" key="6">
    <source>
        <dbReference type="ARBA" id="ARBA00022902"/>
    </source>
</evidence>
<feature type="compositionally biased region" description="Basic and acidic residues" evidence="17">
    <location>
        <begin position="1205"/>
        <end position="1215"/>
    </location>
</feature>
<keyword evidence="2" id="KW-0217">Developmental protein</keyword>
<dbReference type="Pfam" id="PF07647">
    <property type="entry name" value="SAM_2"/>
    <property type="match status" value="1"/>
</dbReference>
<feature type="compositionally biased region" description="Basic residues" evidence="17">
    <location>
        <begin position="1091"/>
        <end position="1100"/>
    </location>
</feature>
<feature type="region of interest" description="Disordered" evidence="17">
    <location>
        <begin position="1294"/>
        <end position="1316"/>
    </location>
</feature>
<keyword evidence="10" id="KW-0206">Cytoskeleton</keyword>
<feature type="compositionally biased region" description="Acidic residues" evidence="17">
    <location>
        <begin position="494"/>
        <end position="518"/>
    </location>
</feature>
<keyword evidence="21" id="KW-1185">Reference proteome</keyword>
<feature type="compositionally biased region" description="Polar residues" evidence="17">
    <location>
        <begin position="37"/>
        <end position="47"/>
    </location>
</feature>
<feature type="domain" description="PDZ" evidence="19">
    <location>
        <begin position="627"/>
        <end position="715"/>
    </location>
</feature>
<dbReference type="SMART" id="SM00454">
    <property type="entry name" value="SAM"/>
    <property type="match status" value="1"/>
</dbReference>
<evidence type="ECO:0000256" key="7">
    <source>
        <dbReference type="ARBA" id="ARBA00023018"/>
    </source>
</evidence>
<dbReference type="PANTHER" id="PTHR16154:SF26">
    <property type="entry name" value="PROTEIN PHOSPHATASE 1 REGULATORY SUBUNIT 9 LIKE"/>
    <property type="match status" value="1"/>
</dbReference>
<feature type="compositionally biased region" description="Polar residues" evidence="17">
    <location>
        <begin position="1297"/>
        <end position="1306"/>
    </location>
</feature>
<dbReference type="Gene3D" id="2.30.42.10">
    <property type="match status" value="1"/>
</dbReference>
<name>A0AAD9DQY3_9TELE</name>
<reference evidence="20" key="1">
    <citation type="submission" date="2023-03" db="EMBL/GenBank/DDBJ databases">
        <title>Electrophorus voltai genome.</title>
        <authorList>
            <person name="Bian C."/>
        </authorList>
    </citation>
    <scope>NUCLEOTIDE SEQUENCE</scope>
    <source>
        <strain evidence="20">CB-2022</strain>
        <tissue evidence="20">Muscle</tissue>
    </source>
</reference>
<feature type="compositionally biased region" description="Basic and acidic residues" evidence="17">
    <location>
        <begin position="731"/>
        <end position="742"/>
    </location>
</feature>
<dbReference type="InterPro" id="IPR001478">
    <property type="entry name" value="PDZ"/>
</dbReference>
<gene>
    <name evidence="20" type="ORF">P4O66_014892</name>
</gene>